<feature type="transmembrane region" description="Helical" evidence="1">
    <location>
        <begin position="157"/>
        <end position="175"/>
    </location>
</feature>
<feature type="chain" id="PRO_5047030647" description="Protein BatD" evidence="2">
    <location>
        <begin position="25"/>
        <end position="255"/>
    </location>
</feature>
<keyword evidence="1" id="KW-0472">Membrane</keyword>
<feature type="signal peptide" evidence="2">
    <location>
        <begin position="1"/>
        <end position="24"/>
    </location>
</feature>
<evidence type="ECO:0000313" key="4">
    <source>
        <dbReference type="Proteomes" id="UP001597375"/>
    </source>
</evidence>
<dbReference type="EMBL" id="JBHUIT010000002">
    <property type="protein sequence ID" value="MFD2255823.1"/>
    <property type="molecule type" value="Genomic_DNA"/>
</dbReference>
<comment type="caution">
    <text evidence="3">The sequence shown here is derived from an EMBL/GenBank/DDBJ whole genome shotgun (WGS) entry which is preliminary data.</text>
</comment>
<organism evidence="3 4">
    <name type="scientific">Luteolibacter algae</name>
    <dbReference type="NCBI Taxonomy" id="454151"/>
    <lineage>
        <taxon>Bacteria</taxon>
        <taxon>Pseudomonadati</taxon>
        <taxon>Verrucomicrobiota</taxon>
        <taxon>Verrucomicrobiia</taxon>
        <taxon>Verrucomicrobiales</taxon>
        <taxon>Verrucomicrobiaceae</taxon>
        <taxon>Luteolibacter</taxon>
    </lineage>
</organism>
<keyword evidence="4" id="KW-1185">Reference proteome</keyword>
<keyword evidence="2" id="KW-0732">Signal</keyword>
<keyword evidence="1" id="KW-1133">Transmembrane helix</keyword>
<sequence length="255" mass="28040">MMSVYSHPTFRALLCFFSLFTAIAAQPEIVLEWSKDRCEIGEVVKLKAKMRSDDVAGFELKTAPNRSVEWIGHESGVLRFERGIYVLEETLIAQPTRPGTVQLAKIPAEVKDGERLFQLELTVPPLEVSGYGGDKDDDFSPQPLPAESVSNVAKRHAGWIILVLLALGGGIVFKIRSNRSRQGSGPVADASPALPERLRIISECGTPPQGEIERLLAEKAGDLPPLLRQALERVAYAQDADWAAVCELIRKEVAR</sequence>
<proteinExistence type="predicted"/>
<accession>A0ABW5D483</accession>
<evidence type="ECO:0008006" key="5">
    <source>
        <dbReference type="Google" id="ProtNLM"/>
    </source>
</evidence>
<protein>
    <recommendedName>
        <fullName evidence="5">Protein BatD</fullName>
    </recommendedName>
</protein>
<gene>
    <name evidence="3" type="ORF">ACFSSA_03960</name>
</gene>
<dbReference type="RefSeq" id="WP_386818517.1">
    <property type="nucleotide sequence ID" value="NZ_JBHUIT010000002.1"/>
</dbReference>
<evidence type="ECO:0000256" key="2">
    <source>
        <dbReference type="SAM" id="SignalP"/>
    </source>
</evidence>
<evidence type="ECO:0000313" key="3">
    <source>
        <dbReference type="EMBL" id="MFD2255823.1"/>
    </source>
</evidence>
<keyword evidence="1" id="KW-0812">Transmembrane</keyword>
<dbReference type="Proteomes" id="UP001597375">
    <property type="component" value="Unassembled WGS sequence"/>
</dbReference>
<reference evidence="4" key="1">
    <citation type="journal article" date="2019" name="Int. J. Syst. Evol. Microbiol.">
        <title>The Global Catalogue of Microorganisms (GCM) 10K type strain sequencing project: providing services to taxonomists for standard genome sequencing and annotation.</title>
        <authorList>
            <consortium name="The Broad Institute Genomics Platform"/>
            <consortium name="The Broad Institute Genome Sequencing Center for Infectious Disease"/>
            <person name="Wu L."/>
            <person name="Ma J."/>
        </authorList>
    </citation>
    <scope>NUCLEOTIDE SEQUENCE [LARGE SCALE GENOMIC DNA]</scope>
    <source>
        <strain evidence="4">CGMCC 4.7106</strain>
    </source>
</reference>
<evidence type="ECO:0000256" key="1">
    <source>
        <dbReference type="SAM" id="Phobius"/>
    </source>
</evidence>
<name>A0ABW5D483_9BACT</name>